<sequence>MIIADEEKRLNRILRRKREFDPNGIAELRMHDEWEMEFGIKHIFPLTNKYIVNDNINQSIEEFEVYLKNYKGCDLGGV</sequence>
<organism evidence="1">
    <name type="scientific">bioreactor metagenome</name>
    <dbReference type="NCBI Taxonomy" id="1076179"/>
    <lineage>
        <taxon>unclassified sequences</taxon>
        <taxon>metagenomes</taxon>
        <taxon>ecological metagenomes</taxon>
    </lineage>
</organism>
<dbReference type="EMBL" id="VSSQ01034050">
    <property type="protein sequence ID" value="MPM85855.1"/>
    <property type="molecule type" value="Genomic_DNA"/>
</dbReference>
<name>A0A645D9G9_9ZZZZ</name>
<comment type="caution">
    <text evidence="1">The sequence shown here is derived from an EMBL/GenBank/DDBJ whole genome shotgun (WGS) entry which is preliminary data.</text>
</comment>
<dbReference type="AlphaFoldDB" id="A0A645D9G9"/>
<accession>A0A645D9G9</accession>
<proteinExistence type="predicted"/>
<gene>
    <name evidence="1" type="ORF">SDC9_132938</name>
</gene>
<protein>
    <submittedName>
        <fullName evidence="1">Uncharacterized protein</fullName>
    </submittedName>
</protein>
<reference evidence="1" key="1">
    <citation type="submission" date="2019-08" db="EMBL/GenBank/DDBJ databases">
        <authorList>
            <person name="Kucharzyk K."/>
            <person name="Murdoch R.W."/>
            <person name="Higgins S."/>
            <person name="Loffler F."/>
        </authorList>
    </citation>
    <scope>NUCLEOTIDE SEQUENCE</scope>
</reference>
<evidence type="ECO:0000313" key="1">
    <source>
        <dbReference type="EMBL" id="MPM85855.1"/>
    </source>
</evidence>
<dbReference type="InterPro" id="IPR027417">
    <property type="entry name" value="P-loop_NTPase"/>
</dbReference>
<dbReference type="Gene3D" id="3.40.50.300">
    <property type="entry name" value="P-loop containing nucleotide triphosphate hydrolases"/>
    <property type="match status" value="1"/>
</dbReference>